<gene>
    <name evidence="3" type="ORF">L202_03244</name>
</gene>
<dbReference type="Pfam" id="PF12937">
    <property type="entry name" value="F-box-like"/>
    <property type="match status" value="1"/>
</dbReference>
<dbReference type="SUPFAM" id="SSF81383">
    <property type="entry name" value="F-box domain"/>
    <property type="match status" value="1"/>
</dbReference>
<evidence type="ECO:0000256" key="1">
    <source>
        <dbReference type="SAM" id="MobiDB-lite"/>
    </source>
</evidence>
<dbReference type="AlphaFoldDB" id="A0A1E3HXU1"/>
<dbReference type="STRING" id="1295533.A0A1E3HXU1"/>
<evidence type="ECO:0000259" key="2">
    <source>
        <dbReference type="Pfam" id="PF12937"/>
    </source>
</evidence>
<organism evidence="3 4">
    <name type="scientific">Cryptococcus amylolentus CBS 6039</name>
    <dbReference type="NCBI Taxonomy" id="1295533"/>
    <lineage>
        <taxon>Eukaryota</taxon>
        <taxon>Fungi</taxon>
        <taxon>Dikarya</taxon>
        <taxon>Basidiomycota</taxon>
        <taxon>Agaricomycotina</taxon>
        <taxon>Tremellomycetes</taxon>
        <taxon>Tremellales</taxon>
        <taxon>Cryptococcaceae</taxon>
        <taxon>Cryptococcus</taxon>
    </lineage>
</organism>
<dbReference type="InterPro" id="IPR001810">
    <property type="entry name" value="F-box_dom"/>
</dbReference>
<dbReference type="RefSeq" id="XP_018995718.1">
    <property type="nucleotide sequence ID" value="XM_019137049.1"/>
</dbReference>
<keyword evidence="4" id="KW-1185">Reference proteome</keyword>
<reference evidence="3 4" key="1">
    <citation type="submission" date="2016-06" db="EMBL/GenBank/DDBJ databases">
        <title>Evolution of pathogenesis and genome organization in the Tremellales.</title>
        <authorList>
            <person name="Cuomo C."/>
            <person name="Litvintseva A."/>
            <person name="Heitman J."/>
            <person name="Chen Y."/>
            <person name="Sun S."/>
            <person name="Springer D."/>
            <person name="Dromer F."/>
            <person name="Young S."/>
            <person name="Zeng Q."/>
            <person name="Chapman S."/>
            <person name="Gujja S."/>
            <person name="Saif S."/>
            <person name="Birren B."/>
        </authorList>
    </citation>
    <scope>NUCLEOTIDE SEQUENCE [LARGE SCALE GENOMIC DNA]</scope>
    <source>
        <strain evidence="3 4">CBS 6039</strain>
    </source>
</reference>
<dbReference type="Proteomes" id="UP000094065">
    <property type="component" value="Unassembled WGS sequence"/>
</dbReference>
<feature type="compositionally biased region" description="Pro residues" evidence="1">
    <location>
        <begin position="100"/>
        <end position="127"/>
    </location>
</feature>
<feature type="domain" description="F-box" evidence="2">
    <location>
        <begin position="183"/>
        <end position="225"/>
    </location>
</feature>
<dbReference type="InterPro" id="IPR036047">
    <property type="entry name" value="F-box-like_dom_sf"/>
</dbReference>
<dbReference type="Gene3D" id="1.20.1280.50">
    <property type="match status" value="1"/>
</dbReference>
<evidence type="ECO:0000313" key="3">
    <source>
        <dbReference type="EMBL" id="ODN81152.1"/>
    </source>
</evidence>
<sequence>MSVPLSAYSPSPAPSALAPFVGVPAAVPRLAPVRQQALELSSLHTILPPQPRKLVLRLPLLPIISILLRHCLFHPPTLPYPIPSPSPSPSPSPTSSAWAEPPPTHTQSPSSPPSPPSPSTPPSIPAPVRPSHDTDLLLYPFTRFRPSFSAIHFLNLLVPELRLDEALLVSRKIALLQRVFLKKLPIALSLHSLSFVNDPKTLARCPQVSHYWNALLQDAATWRYHFSLHHLPDGPASLAALLMEHHRGIVQSVGTEKEPRHAARHAVKLVLLVGIPSSFVAQESEQE</sequence>
<evidence type="ECO:0000313" key="4">
    <source>
        <dbReference type="Proteomes" id="UP000094065"/>
    </source>
</evidence>
<accession>A0A1E3HXU1</accession>
<dbReference type="GeneID" id="30154553"/>
<protein>
    <recommendedName>
        <fullName evidence="2">F-box domain-containing protein</fullName>
    </recommendedName>
</protein>
<feature type="region of interest" description="Disordered" evidence="1">
    <location>
        <begin position="84"/>
        <end position="127"/>
    </location>
</feature>
<name>A0A1E3HXU1_9TREE</name>
<proteinExistence type="predicted"/>
<dbReference type="EMBL" id="AWGJ01000004">
    <property type="protein sequence ID" value="ODN81152.1"/>
    <property type="molecule type" value="Genomic_DNA"/>
</dbReference>
<comment type="caution">
    <text evidence="3">The sequence shown here is derived from an EMBL/GenBank/DDBJ whole genome shotgun (WGS) entry which is preliminary data.</text>
</comment>
<dbReference type="OrthoDB" id="19711at2759"/>